<evidence type="ECO:0000256" key="1">
    <source>
        <dbReference type="ARBA" id="ARBA00000085"/>
    </source>
</evidence>
<dbReference type="CDD" id="cd16922">
    <property type="entry name" value="HATPase_EvgS-ArcB-TorS-like"/>
    <property type="match status" value="1"/>
</dbReference>
<name>A0A1V3NH94_9GAMM</name>
<dbReference type="InterPro" id="IPR003661">
    <property type="entry name" value="HisK_dim/P_dom"/>
</dbReference>
<keyword evidence="5" id="KW-0808">Transferase</keyword>
<evidence type="ECO:0000259" key="14">
    <source>
        <dbReference type="PROSITE" id="PS50112"/>
    </source>
</evidence>
<reference evidence="16 17" key="1">
    <citation type="submission" date="2017-02" db="EMBL/GenBank/DDBJ databases">
        <title>Genomic diversity within the haloalkaliphilic genus Thioalkalivibrio.</title>
        <authorList>
            <person name="Ahn A.-C."/>
            <person name="Meier-Kolthoff J."/>
            <person name="Overmars L."/>
            <person name="Richter M."/>
            <person name="Woyke T."/>
            <person name="Sorokin D.Y."/>
            <person name="Muyzer G."/>
        </authorList>
    </citation>
    <scope>NUCLEOTIDE SEQUENCE [LARGE SCALE GENOMIC DNA]</scope>
    <source>
        <strain evidence="16 17">ALJD</strain>
    </source>
</reference>
<dbReference type="PANTHER" id="PTHR43047">
    <property type="entry name" value="TWO-COMPONENT HISTIDINE PROTEIN KINASE"/>
    <property type="match status" value="1"/>
</dbReference>
<dbReference type="AlphaFoldDB" id="A0A1V3NH94"/>
<dbReference type="Gene3D" id="3.30.450.40">
    <property type="match status" value="1"/>
</dbReference>
<dbReference type="SMART" id="SM00065">
    <property type="entry name" value="GAF"/>
    <property type="match status" value="1"/>
</dbReference>
<dbReference type="InterPro" id="IPR036890">
    <property type="entry name" value="HATPase_C_sf"/>
</dbReference>
<evidence type="ECO:0000256" key="5">
    <source>
        <dbReference type="ARBA" id="ARBA00022679"/>
    </source>
</evidence>
<dbReference type="SMART" id="SM00388">
    <property type="entry name" value="HisKA"/>
    <property type="match status" value="1"/>
</dbReference>
<dbReference type="PROSITE" id="PS50112">
    <property type="entry name" value="PAS"/>
    <property type="match status" value="2"/>
</dbReference>
<dbReference type="InterPro" id="IPR004358">
    <property type="entry name" value="Sig_transdc_His_kin-like_C"/>
</dbReference>
<dbReference type="SUPFAM" id="SSF55785">
    <property type="entry name" value="PYP-like sensor domain (PAS domain)"/>
    <property type="match status" value="2"/>
</dbReference>
<evidence type="ECO:0000256" key="6">
    <source>
        <dbReference type="ARBA" id="ARBA00022741"/>
    </source>
</evidence>
<dbReference type="InterPro" id="IPR001610">
    <property type="entry name" value="PAC"/>
</dbReference>
<dbReference type="Pfam" id="PF00512">
    <property type="entry name" value="HisKA"/>
    <property type="match status" value="1"/>
</dbReference>
<dbReference type="SMART" id="SM00387">
    <property type="entry name" value="HATPase_c"/>
    <property type="match status" value="1"/>
</dbReference>
<dbReference type="STRING" id="108003.B1C78_09100"/>
<dbReference type="Proteomes" id="UP000189462">
    <property type="component" value="Unassembled WGS sequence"/>
</dbReference>
<dbReference type="GO" id="GO:0006355">
    <property type="term" value="P:regulation of DNA-templated transcription"/>
    <property type="evidence" value="ECO:0007669"/>
    <property type="project" value="InterPro"/>
</dbReference>
<dbReference type="GO" id="GO:0005886">
    <property type="term" value="C:plasma membrane"/>
    <property type="evidence" value="ECO:0007669"/>
    <property type="project" value="TreeGrafter"/>
</dbReference>
<dbReference type="InterPro" id="IPR005467">
    <property type="entry name" value="His_kinase_dom"/>
</dbReference>
<evidence type="ECO:0000313" key="16">
    <source>
        <dbReference type="EMBL" id="OOG24232.1"/>
    </source>
</evidence>
<dbReference type="CDD" id="cd00082">
    <property type="entry name" value="HisKA"/>
    <property type="match status" value="1"/>
</dbReference>
<evidence type="ECO:0000256" key="3">
    <source>
        <dbReference type="ARBA" id="ARBA00012438"/>
    </source>
</evidence>
<dbReference type="InterPro" id="IPR036097">
    <property type="entry name" value="HisK_dim/P_sf"/>
</dbReference>
<organism evidence="16 17">
    <name type="scientific">Thioalkalivibrio denitrificans</name>
    <dbReference type="NCBI Taxonomy" id="108003"/>
    <lineage>
        <taxon>Bacteria</taxon>
        <taxon>Pseudomonadati</taxon>
        <taxon>Pseudomonadota</taxon>
        <taxon>Gammaproteobacteria</taxon>
        <taxon>Chromatiales</taxon>
        <taxon>Ectothiorhodospiraceae</taxon>
        <taxon>Thioalkalivibrio</taxon>
    </lineage>
</organism>
<dbReference type="InterPro" id="IPR029016">
    <property type="entry name" value="GAF-like_dom_sf"/>
</dbReference>
<keyword evidence="7" id="KW-0418">Kinase</keyword>
<dbReference type="Gene3D" id="3.30.450.20">
    <property type="entry name" value="PAS domain"/>
    <property type="match status" value="2"/>
</dbReference>
<dbReference type="EC" id="2.7.13.3" evidence="3"/>
<dbReference type="GO" id="GO:0005524">
    <property type="term" value="F:ATP binding"/>
    <property type="evidence" value="ECO:0007669"/>
    <property type="project" value="UniProtKB-KW"/>
</dbReference>
<keyword evidence="4 11" id="KW-0597">Phosphoprotein</keyword>
<evidence type="ECO:0000256" key="2">
    <source>
        <dbReference type="ARBA" id="ARBA00004370"/>
    </source>
</evidence>
<comment type="catalytic activity">
    <reaction evidence="1">
        <text>ATP + protein L-histidine = ADP + protein N-phospho-L-histidine.</text>
        <dbReference type="EC" id="2.7.13.3"/>
    </reaction>
</comment>
<dbReference type="Pfam" id="PF13426">
    <property type="entry name" value="PAS_9"/>
    <property type="match status" value="1"/>
</dbReference>
<dbReference type="PROSITE" id="PS50110">
    <property type="entry name" value="RESPONSE_REGULATORY"/>
    <property type="match status" value="3"/>
</dbReference>
<dbReference type="SUPFAM" id="SSF52172">
    <property type="entry name" value="CheY-like"/>
    <property type="match status" value="3"/>
</dbReference>
<dbReference type="FunFam" id="3.30.565.10:FF:000006">
    <property type="entry name" value="Sensor histidine kinase WalK"/>
    <property type="match status" value="1"/>
</dbReference>
<dbReference type="Pfam" id="PF00989">
    <property type="entry name" value="PAS"/>
    <property type="match status" value="1"/>
</dbReference>
<dbReference type="EMBL" id="MVBK01000049">
    <property type="protein sequence ID" value="OOG24232.1"/>
    <property type="molecule type" value="Genomic_DNA"/>
</dbReference>
<dbReference type="PRINTS" id="PR00344">
    <property type="entry name" value="BCTRLSENSOR"/>
</dbReference>
<accession>A0A1V3NH94</accession>
<dbReference type="InterPro" id="IPR003018">
    <property type="entry name" value="GAF"/>
</dbReference>
<evidence type="ECO:0000259" key="12">
    <source>
        <dbReference type="PROSITE" id="PS50109"/>
    </source>
</evidence>
<feature type="domain" description="Response regulatory" evidence="13">
    <location>
        <begin position="1100"/>
        <end position="1217"/>
    </location>
</feature>
<evidence type="ECO:0000256" key="11">
    <source>
        <dbReference type="PROSITE-ProRule" id="PRU00169"/>
    </source>
</evidence>
<sequence>MNENRLSMFSNAYDVVPRQLKFLDHLFARAHAVIGDLRALDAASVDAARLEALRGRVGDLAGLADRLHLNALAGAVRALEAELEHPPGEGSGSAGMTPAEFQATVQRLTGVLETHLHAVGPRRGHWFREREEGAQEEQASAARVHVVEPDFARREHLRALLTRADYRVEAHGDLDALRRVCRCGSPPDAVILDVACLGEDAREQREGAWAELRPGCFCSAPVIVITDDDDLDSRLAAYRAGATRRLSRPYHDRCLLEMVGQLVRQVPAVPYRVMVVDADLTALEQQVAALREAGMEVLAESDPLKALEAVGRFNPDVLVAGVRMPACSGPELAALLREDEAHTGLPIVFLSGETDPSRHALALAMGADDFLVKPVAPAYLVNVVIARARRAREVGDMVNTLRQTLYERECERMALNEHAIVSIADAAGDIIAVNDKFCQVSGYTRAELLGHSHRIVKSGAHPPEFYDEMWCAISSGRIWQGEICNRTRDGSTYWVETTIMPLLDDAGLPYQYISIRTDITHVKAAEEELRRRHNMQQMITRVAAGFLGVGAADMDAALEGALEASGEFIGADRAYLFLHSENGTTITNTHEWCAPGIASQVDKIQAMAVGENPWVASAVGGRGMLYIPDVEALSASAAGDKAVLGDQGIRTVLLMALEHAGRTIGFLGYDAVTGCRHWREDEIAGLGVLAQMFANALARHRSEVELRRREADLRLMARRNELVLATTTDGFFAADLKGDVLHANRSFCEMLGYDESELRVMNIADIEASESPQEVRAHMERIIEGGGSDRFDSRHRRKDGAVLEVEVSTSLVDAGDGPLFYAFVRDISAREENRRALIEAREEAERASRAKSDFLSSMSHELRTPMNAILGFAQLLEYDGRLDRDQLDSVQEILRSGRHLLDLINEVLDLAKVESGRIDLSLEPLDLCDLVEECFGLVEPLAAERGLSMQRRCSTGAALVRADRVRLKQVLLNLLSNGIKYNREQGRVEVTACDTGEDRVRITVADTGPGIAPERIADLFQPFSRLEAEYSGVEGTGIGLTITRRLVEMMGGEIGVDSEPGAGSRFWVELPLEDAAGNVETLQTPATDGATGCCTERRHLVLYIEDNPANLKLVSQLLGRHRQVCLITAHTPELGLELAAARRPELILLDINLPGMDGYQVLEILRADSRLRDTPVVAISASAMPREVERGRAAGFAEYLCKPIDIGHFHATVDRWLGADT</sequence>
<evidence type="ECO:0000259" key="13">
    <source>
        <dbReference type="PROSITE" id="PS50110"/>
    </source>
</evidence>
<evidence type="ECO:0000256" key="10">
    <source>
        <dbReference type="ARBA" id="ARBA00023136"/>
    </source>
</evidence>
<gene>
    <name evidence="16" type="ORF">B1C78_09100</name>
</gene>
<evidence type="ECO:0000256" key="4">
    <source>
        <dbReference type="ARBA" id="ARBA00022553"/>
    </source>
</evidence>
<dbReference type="InterPro" id="IPR011006">
    <property type="entry name" value="CheY-like_superfamily"/>
</dbReference>
<dbReference type="PROSITE" id="PS50109">
    <property type="entry name" value="HIS_KIN"/>
    <property type="match status" value="1"/>
</dbReference>
<dbReference type="SUPFAM" id="SSF55874">
    <property type="entry name" value="ATPase domain of HSP90 chaperone/DNA topoisomerase II/histidine kinase"/>
    <property type="match status" value="1"/>
</dbReference>
<keyword evidence="17" id="KW-1185">Reference proteome</keyword>
<comment type="caution">
    <text evidence="11">Lacks conserved residue(s) required for the propagation of feature annotation.</text>
</comment>
<proteinExistence type="predicted"/>
<dbReference type="InterPro" id="IPR013767">
    <property type="entry name" value="PAS_fold"/>
</dbReference>
<evidence type="ECO:0000259" key="15">
    <source>
        <dbReference type="PROSITE" id="PS50113"/>
    </source>
</evidence>
<feature type="domain" description="Histidine kinase" evidence="12">
    <location>
        <begin position="857"/>
        <end position="1074"/>
    </location>
</feature>
<evidence type="ECO:0000313" key="17">
    <source>
        <dbReference type="Proteomes" id="UP000189462"/>
    </source>
</evidence>
<comment type="subcellular location">
    <subcellularLocation>
        <location evidence="2">Membrane</location>
    </subcellularLocation>
</comment>
<feature type="domain" description="Response regulatory" evidence="13">
    <location>
        <begin position="272"/>
        <end position="388"/>
    </location>
</feature>
<dbReference type="SMART" id="SM00448">
    <property type="entry name" value="REC"/>
    <property type="match status" value="3"/>
</dbReference>
<dbReference type="Gene3D" id="3.40.50.2300">
    <property type="match status" value="3"/>
</dbReference>
<dbReference type="InterPro" id="IPR003594">
    <property type="entry name" value="HATPase_dom"/>
</dbReference>
<dbReference type="PROSITE" id="PS50113">
    <property type="entry name" value="PAC"/>
    <property type="match status" value="1"/>
</dbReference>
<keyword evidence="6" id="KW-0547">Nucleotide-binding</keyword>
<feature type="domain" description="PAC" evidence="15">
    <location>
        <begin position="477"/>
        <end position="531"/>
    </location>
</feature>
<dbReference type="SMART" id="SM00091">
    <property type="entry name" value="PAS"/>
    <property type="match status" value="2"/>
</dbReference>
<dbReference type="CDD" id="cd00130">
    <property type="entry name" value="PAS"/>
    <property type="match status" value="2"/>
</dbReference>
<dbReference type="GO" id="GO:0000155">
    <property type="term" value="F:phosphorelay sensor kinase activity"/>
    <property type="evidence" value="ECO:0007669"/>
    <property type="project" value="InterPro"/>
</dbReference>
<dbReference type="SUPFAM" id="SSF55781">
    <property type="entry name" value="GAF domain-like"/>
    <property type="match status" value="1"/>
</dbReference>
<dbReference type="InterPro" id="IPR000014">
    <property type="entry name" value="PAS"/>
</dbReference>
<dbReference type="NCBIfam" id="TIGR00229">
    <property type="entry name" value="sensory_box"/>
    <property type="match status" value="2"/>
</dbReference>
<dbReference type="SMART" id="SM00086">
    <property type="entry name" value="PAC"/>
    <property type="match status" value="2"/>
</dbReference>
<protein>
    <recommendedName>
        <fullName evidence="3">histidine kinase</fullName>
        <ecNumber evidence="3">2.7.13.3</ecNumber>
    </recommendedName>
</protein>
<feature type="domain" description="PAS" evidence="14">
    <location>
        <begin position="716"/>
        <end position="786"/>
    </location>
</feature>
<dbReference type="CDD" id="cd00156">
    <property type="entry name" value="REC"/>
    <property type="match status" value="2"/>
</dbReference>
<dbReference type="InterPro" id="IPR000700">
    <property type="entry name" value="PAS-assoc_C"/>
</dbReference>
<dbReference type="FunFam" id="1.10.287.130:FF:000038">
    <property type="entry name" value="Sensory transduction histidine kinase"/>
    <property type="match status" value="1"/>
</dbReference>
<keyword evidence="9" id="KW-0902">Two-component regulatory system</keyword>
<dbReference type="InterPro" id="IPR035965">
    <property type="entry name" value="PAS-like_dom_sf"/>
</dbReference>
<dbReference type="Pfam" id="PF02518">
    <property type="entry name" value="HATPase_c"/>
    <property type="match status" value="1"/>
</dbReference>
<dbReference type="PANTHER" id="PTHR43047:SF72">
    <property type="entry name" value="OSMOSENSING HISTIDINE PROTEIN KINASE SLN1"/>
    <property type="match status" value="1"/>
</dbReference>
<evidence type="ECO:0000256" key="8">
    <source>
        <dbReference type="ARBA" id="ARBA00022840"/>
    </source>
</evidence>
<dbReference type="Gene3D" id="3.30.565.10">
    <property type="entry name" value="Histidine kinase-like ATPase, C-terminal domain"/>
    <property type="match status" value="1"/>
</dbReference>
<comment type="caution">
    <text evidence="16">The sequence shown here is derived from an EMBL/GenBank/DDBJ whole genome shotgun (WGS) entry which is preliminary data.</text>
</comment>
<dbReference type="GO" id="GO:0009927">
    <property type="term" value="F:histidine phosphotransfer kinase activity"/>
    <property type="evidence" value="ECO:0007669"/>
    <property type="project" value="TreeGrafter"/>
</dbReference>
<dbReference type="SUPFAM" id="SSF47384">
    <property type="entry name" value="Homodimeric domain of signal transducing histidine kinase"/>
    <property type="match status" value="1"/>
</dbReference>
<feature type="modified residue" description="4-aspartylphosphate" evidence="11">
    <location>
        <position position="1150"/>
    </location>
</feature>
<dbReference type="Gene3D" id="1.10.287.130">
    <property type="match status" value="1"/>
</dbReference>
<evidence type="ECO:0000256" key="9">
    <source>
        <dbReference type="ARBA" id="ARBA00023012"/>
    </source>
</evidence>
<dbReference type="InterPro" id="IPR001789">
    <property type="entry name" value="Sig_transdc_resp-reg_receiver"/>
</dbReference>
<feature type="domain" description="Response regulatory" evidence="13">
    <location>
        <begin position="143"/>
        <end position="263"/>
    </location>
</feature>
<feature type="domain" description="PAS" evidence="14">
    <location>
        <begin position="421"/>
        <end position="462"/>
    </location>
</feature>
<dbReference type="Pfam" id="PF01590">
    <property type="entry name" value="GAF"/>
    <property type="match status" value="1"/>
</dbReference>
<evidence type="ECO:0000256" key="7">
    <source>
        <dbReference type="ARBA" id="ARBA00022777"/>
    </source>
</evidence>
<dbReference type="RefSeq" id="WP_245795382.1">
    <property type="nucleotide sequence ID" value="NZ_MVBK01000049.1"/>
</dbReference>
<feature type="modified residue" description="4-aspartylphosphate" evidence="11">
    <location>
        <position position="193"/>
    </location>
</feature>
<keyword evidence="10" id="KW-0472">Membrane</keyword>
<keyword evidence="8" id="KW-0067">ATP-binding</keyword>
<dbReference type="Pfam" id="PF00072">
    <property type="entry name" value="Response_reg"/>
    <property type="match status" value="2"/>
</dbReference>